<proteinExistence type="predicted"/>
<gene>
    <name evidence="1" type="ORF">H5410_057639</name>
</gene>
<dbReference type="Proteomes" id="UP000824120">
    <property type="component" value="Chromosome 11"/>
</dbReference>
<comment type="caution">
    <text evidence="1">The sequence shown here is derived from an EMBL/GenBank/DDBJ whole genome shotgun (WGS) entry which is preliminary data.</text>
</comment>
<reference evidence="1 2" key="1">
    <citation type="submission" date="2020-09" db="EMBL/GenBank/DDBJ databases">
        <title>De no assembly of potato wild relative species, Solanum commersonii.</title>
        <authorList>
            <person name="Cho K."/>
        </authorList>
    </citation>
    <scope>NUCLEOTIDE SEQUENCE [LARGE SCALE GENOMIC DNA]</scope>
    <source>
        <strain evidence="1">LZ3.2</strain>
        <tissue evidence="1">Leaf</tissue>
    </source>
</reference>
<evidence type="ECO:0000313" key="1">
    <source>
        <dbReference type="EMBL" id="KAG5577505.1"/>
    </source>
</evidence>
<feature type="non-terminal residue" evidence="1">
    <location>
        <position position="100"/>
    </location>
</feature>
<dbReference type="AlphaFoldDB" id="A0A9J5WNM9"/>
<name>A0A9J5WNM9_SOLCO</name>
<protein>
    <submittedName>
        <fullName evidence="1">Uncharacterized protein</fullName>
    </submittedName>
</protein>
<organism evidence="1 2">
    <name type="scientific">Solanum commersonii</name>
    <name type="common">Commerson's wild potato</name>
    <name type="synonym">Commerson's nightshade</name>
    <dbReference type="NCBI Taxonomy" id="4109"/>
    <lineage>
        <taxon>Eukaryota</taxon>
        <taxon>Viridiplantae</taxon>
        <taxon>Streptophyta</taxon>
        <taxon>Embryophyta</taxon>
        <taxon>Tracheophyta</taxon>
        <taxon>Spermatophyta</taxon>
        <taxon>Magnoliopsida</taxon>
        <taxon>eudicotyledons</taxon>
        <taxon>Gunneridae</taxon>
        <taxon>Pentapetalae</taxon>
        <taxon>asterids</taxon>
        <taxon>lamiids</taxon>
        <taxon>Solanales</taxon>
        <taxon>Solanaceae</taxon>
        <taxon>Solanoideae</taxon>
        <taxon>Solaneae</taxon>
        <taxon>Solanum</taxon>
    </lineage>
</organism>
<dbReference type="EMBL" id="JACXVP010000011">
    <property type="protein sequence ID" value="KAG5577505.1"/>
    <property type="molecule type" value="Genomic_DNA"/>
</dbReference>
<sequence length="100" mass="11076">SNLHNQRCLGVFEIVSTQPSLPLPNFESVGLYIPNPINVLLGLLEPLDDERLGNIKVGDAKTFLNMLLYTMKEQLSSFIVASGNELGQRMIGEVVKSYPE</sequence>
<keyword evidence="2" id="KW-1185">Reference proteome</keyword>
<evidence type="ECO:0000313" key="2">
    <source>
        <dbReference type="Proteomes" id="UP000824120"/>
    </source>
</evidence>
<accession>A0A9J5WNM9</accession>